<accession>A0AAE4CST0</accession>
<protein>
    <submittedName>
        <fullName evidence="1">Uncharacterized protein</fullName>
    </submittedName>
</protein>
<gene>
    <name evidence="1" type="ORF">J2S44_002882</name>
</gene>
<keyword evidence="2" id="KW-1185">Reference proteome</keyword>
<dbReference type="InterPro" id="IPR041160">
    <property type="entry name" value="LD_cluster2"/>
</dbReference>
<dbReference type="Pfam" id="PF18163">
    <property type="entry name" value="LD_cluster2"/>
    <property type="match status" value="1"/>
</dbReference>
<evidence type="ECO:0000313" key="2">
    <source>
        <dbReference type="Proteomes" id="UP001183629"/>
    </source>
</evidence>
<dbReference type="EMBL" id="JAVDYC010000001">
    <property type="protein sequence ID" value="MDR7322632.1"/>
    <property type="molecule type" value="Genomic_DNA"/>
</dbReference>
<dbReference type="Proteomes" id="UP001183629">
    <property type="component" value="Unassembled WGS sequence"/>
</dbReference>
<comment type="caution">
    <text evidence="1">The sequence shown here is derived from an EMBL/GenBank/DDBJ whole genome shotgun (WGS) entry which is preliminary data.</text>
</comment>
<reference evidence="1 2" key="1">
    <citation type="submission" date="2023-07" db="EMBL/GenBank/DDBJ databases">
        <title>Sequencing the genomes of 1000 actinobacteria strains.</title>
        <authorList>
            <person name="Klenk H.-P."/>
        </authorList>
    </citation>
    <scope>NUCLEOTIDE SEQUENCE [LARGE SCALE GENOMIC DNA]</scope>
    <source>
        <strain evidence="1 2">DSM 44711</strain>
    </source>
</reference>
<proteinExistence type="predicted"/>
<dbReference type="AlphaFoldDB" id="A0AAE4CST0"/>
<evidence type="ECO:0000313" key="1">
    <source>
        <dbReference type="EMBL" id="MDR7322632.1"/>
    </source>
</evidence>
<organism evidence="1 2">
    <name type="scientific">Catenuloplanes niger</name>
    <dbReference type="NCBI Taxonomy" id="587534"/>
    <lineage>
        <taxon>Bacteria</taxon>
        <taxon>Bacillati</taxon>
        <taxon>Actinomycetota</taxon>
        <taxon>Actinomycetes</taxon>
        <taxon>Micromonosporales</taxon>
        <taxon>Micromonosporaceae</taxon>
        <taxon>Catenuloplanes</taxon>
    </lineage>
</organism>
<dbReference type="RefSeq" id="WP_310413309.1">
    <property type="nucleotide sequence ID" value="NZ_JAVDYC010000001.1"/>
</dbReference>
<name>A0AAE4CST0_9ACTN</name>
<sequence length="287" mass="32011">MAHDLALYLLVGGYRLLYGGSLEHGAVRKDGSAPGDDMNYVRRLMDLVERHTPMSEQVDRPIRPIVNHVPLPWHVRMSEADRNFYRRDRANLIEGRRPEDPRVPQRELDLAAADGYRETEPLGRYPSSLGLTRMRTDTTDDATARVALGGKLTGYLGVLPGVAEEVLLTLEKGRPVYLLGAFGGATRAVVDVLRGDDRPELTEDWCAHHVKGWSGLFDEYRKREHPLVSPEEAADELRRRGAGGLAAALNNGLTDDQNDELATTTDPWRAVELILTGLRASHDHEPR</sequence>